<keyword evidence="11" id="KW-1185">Reference proteome</keyword>
<comment type="similarity">
    <text evidence="1 7">Belongs to the peptidase C14A family.</text>
</comment>
<keyword evidence="3" id="KW-0053">Apoptosis</keyword>
<dbReference type="InterPro" id="IPR001309">
    <property type="entry name" value="Pept_C14_p20"/>
</dbReference>
<dbReference type="CDD" id="cd00032">
    <property type="entry name" value="CASc"/>
    <property type="match status" value="1"/>
</dbReference>
<dbReference type="InterPro" id="IPR015917">
    <property type="entry name" value="Pept_C14A"/>
</dbReference>
<evidence type="ECO:0000256" key="6">
    <source>
        <dbReference type="ARBA" id="ARBA00023145"/>
    </source>
</evidence>
<dbReference type="GO" id="GO:1990525">
    <property type="term" value="F:BIR domain binding"/>
    <property type="evidence" value="ECO:0007669"/>
    <property type="project" value="UniProtKB-ARBA"/>
</dbReference>
<evidence type="ECO:0000313" key="10">
    <source>
        <dbReference type="EMBL" id="RZC42790.1"/>
    </source>
</evidence>
<evidence type="ECO:0000256" key="1">
    <source>
        <dbReference type="ARBA" id="ARBA00010134"/>
    </source>
</evidence>
<dbReference type="GO" id="GO:0004197">
    <property type="term" value="F:cysteine-type endopeptidase activity"/>
    <property type="evidence" value="ECO:0007669"/>
    <property type="project" value="InterPro"/>
</dbReference>
<dbReference type="PANTHER" id="PTHR10454:SF232">
    <property type="entry name" value="AT03047P-RELATED"/>
    <property type="match status" value="1"/>
</dbReference>
<dbReference type="OrthoDB" id="6116485at2759"/>
<organism evidence="10 11">
    <name type="scientific">Asbolus verrucosus</name>
    <name type="common">Desert ironclad beetle</name>
    <dbReference type="NCBI Taxonomy" id="1661398"/>
    <lineage>
        <taxon>Eukaryota</taxon>
        <taxon>Metazoa</taxon>
        <taxon>Ecdysozoa</taxon>
        <taxon>Arthropoda</taxon>
        <taxon>Hexapoda</taxon>
        <taxon>Insecta</taxon>
        <taxon>Pterygota</taxon>
        <taxon>Neoptera</taxon>
        <taxon>Endopterygota</taxon>
        <taxon>Coleoptera</taxon>
        <taxon>Polyphaga</taxon>
        <taxon>Cucujiformia</taxon>
        <taxon>Tenebrionidae</taxon>
        <taxon>Pimeliinae</taxon>
        <taxon>Asbolus</taxon>
    </lineage>
</organism>
<evidence type="ECO:0000259" key="9">
    <source>
        <dbReference type="PROSITE" id="PS50208"/>
    </source>
</evidence>
<dbReference type="InterPro" id="IPR016129">
    <property type="entry name" value="Caspase_his_AS"/>
</dbReference>
<dbReference type="GO" id="GO:0005737">
    <property type="term" value="C:cytoplasm"/>
    <property type="evidence" value="ECO:0007669"/>
    <property type="project" value="TreeGrafter"/>
</dbReference>
<evidence type="ECO:0000256" key="5">
    <source>
        <dbReference type="ARBA" id="ARBA00022807"/>
    </source>
</evidence>
<dbReference type="AlphaFoldDB" id="A0A482WCA7"/>
<dbReference type="Proteomes" id="UP000292052">
    <property type="component" value="Unassembled WGS sequence"/>
</dbReference>
<evidence type="ECO:0000256" key="2">
    <source>
        <dbReference type="ARBA" id="ARBA00022670"/>
    </source>
</evidence>
<feature type="domain" description="Caspase family p10" evidence="8">
    <location>
        <begin position="152"/>
        <end position="247"/>
    </location>
</feature>
<evidence type="ECO:0000259" key="8">
    <source>
        <dbReference type="PROSITE" id="PS50207"/>
    </source>
</evidence>
<evidence type="ECO:0000256" key="4">
    <source>
        <dbReference type="ARBA" id="ARBA00022801"/>
    </source>
</evidence>
<dbReference type="PROSITE" id="PS01122">
    <property type="entry name" value="CASPASE_CYS"/>
    <property type="match status" value="1"/>
</dbReference>
<dbReference type="InterPro" id="IPR002398">
    <property type="entry name" value="Pept_C14"/>
</dbReference>
<dbReference type="SMART" id="SM00115">
    <property type="entry name" value="CASc"/>
    <property type="match status" value="1"/>
</dbReference>
<dbReference type="FunFam" id="3.40.50.1460:FF:000001">
    <property type="entry name" value="Caspase-3 preproprotein"/>
    <property type="match status" value="1"/>
</dbReference>
<evidence type="ECO:0000256" key="7">
    <source>
        <dbReference type="RuleBase" id="RU003971"/>
    </source>
</evidence>
<gene>
    <name evidence="10" type="ORF">BDFB_011288</name>
</gene>
<accession>A0A482WCA7</accession>
<dbReference type="GO" id="GO:0045476">
    <property type="term" value="P:nurse cell apoptotic process"/>
    <property type="evidence" value="ECO:0007669"/>
    <property type="project" value="UniProtKB-ARBA"/>
</dbReference>
<dbReference type="Gene3D" id="3.40.50.1460">
    <property type="match status" value="1"/>
</dbReference>
<evidence type="ECO:0000313" key="11">
    <source>
        <dbReference type="Proteomes" id="UP000292052"/>
    </source>
</evidence>
<feature type="non-terminal residue" evidence="10">
    <location>
        <position position="248"/>
    </location>
</feature>
<comment type="caution">
    <text evidence="10">The sequence shown here is derived from an EMBL/GenBank/DDBJ whole genome shotgun (WGS) entry which is preliminary data.</text>
</comment>
<dbReference type="SUPFAM" id="SSF52129">
    <property type="entry name" value="Caspase-like"/>
    <property type="match status" value="1"/>
</dbReference>
<proteinExistence type="inferred from homology"/>
<dbReference type="PROSITE" id="PS01121">
    <property type="entry name" value="CASPASE_HIS"/>
    <property type="match status" value="1"/>
</dbReference>
<dbReference type="PROSITE" id="PS50208">
    <property type="entry name" value="CASPASE_P20"/>
    <property type="match status" value="1"/>
</dbReference>
<dbReference type="GO" id="GO:0006508">
    <property type="term" value="P:proteolysis"/>
    <property type="evidence" value="ECO:0007669"/>
    <property type="project" value="UniProtKB-KW"/>
</dbReference>
<dbReference type="InterPro" id="IPR033139">
    <property type="entry name" value="Caspase_cys_AS"/>
</dbReference>
<dbReference type="InterPro" id="IPR002138">
    <property type="entry name" value="Pept_C14_p10"/>
</dbReference>
<protein>
    <submittedName>
        <fullName evidence="10">Peptidase C14 domain containing protein</fullName>
    </submittedName>
</protein>
<dbReference type="PANTHER" id="PTHR10454">
    <property type="entry name" value="CASPASE"/>
    <property type="match status" value="1"/>
</dbReference>
<keyword evidence="5" id="KW-0788">Thiol protease</keyword>
<dbReference type="InterPro" id="IPR029030">
    <property type="entry name" value="Caspase-like_dom_sf"/>
</dbReference>
<dbReference type="GO" id="GO:0016322">
    <property type="term" value="P:neuron remodeling"/>
    <property type="evidence" value="ECO:0007669"/>
    <property type="project" value="UniProtKB-ARBA"/>
</dbReference>
<sequence length="248" mass="28267">MNHSRRGQAVIFNHVNFVSSEHTTRHGSDKDRDDLSDVLRQLGFDVSIHDDLNANEIFSALWTVSQMDHSDADCLVIIVMTHGDNNKLGAKDRDYPTKTLWKYFSAHICPSLAGKPKLFFIQACRGQMVHPSHILKHQAIGVVTDAVSDDDVYYTIPIMADILVMYSTVDGFASWRDPENGSWFIQSLIRQLRKYHKTKDLLTILTYVNRDVAVNCSFSESSLLPHSECKQMCSIVSMLTRQLYFTHN</sequence>
<dbReference type="GO" id="GO:0045751">
    <property type="term" value="P:negative regulation of Toll signaling pathway"/>
    <property type="evidence" value="ECO:0007669"/>
    <property type="project" value="UniProtKB-ARBA"/>
</dbReference>
<keyword evidence="2" id="KW-0645">Protease</keyword>
<dbReference type="EMBL" id="QDEB01004844">
    <property type="protein sequence ID" value="RZC42790.1"/>
    <property type="molecule type" value="Genomic_DNA"/>
</dbReference>
<keyword evidence="6" id="KW-0865">Zymogen</keyword>
<dbReference type="Pfam" id="PF00656">
    <property type="entry name" value="Peptidase_C14"/>
    <property type="match status" value="1"/>
</dbReference>
<dbReference type="PROSITE" id="PS50207">
    <property type="entry name" value="CASPASE_P10"/>
    <property type="match status" value="1"/>
</dbReference>
<keyword evidence="4" id="KW-0378">Hydrolase</keyword>
<dbReference type="PRINTS" id="PR00376">
    <property type="entry name" value="IL1BCENZYME"/>
</dbReference>
<evidence type="ECO:0000256" key="3">
    <source>
        <dbReference type="ARBA" id="ARBA00022703"/>
    </source>
</evidence>
<name>A0A482WCA7_ASBVE</name>
<feature type="domain" description="Caspase family p20" evidence="9">
    <location>
        <begin position="5"/>
        <end position="128"/>
    </location>
</feature>
<reference evidence="10 11" key="1">
    <citation type="submission" date="2017-03" db="EMBL/GenBank/DDBJ databases">
        <title>Genome of the blue death feigning beetle - Asbolus verrucosus.</title>
        <authorList>
            <person name="Rider S.D."/>
        </authorList>
    </citation>
    <scope>NUCLEOTIDE SEQUENCE [LARGE SCALE GENOMIC DNA]</scope>
    <source>
        <strain evidence="10">Butters</strain>
        <tissue evidence="10">Head and leg muscle</tissue>
    </source>
</reference>
<dbReference type="InterPro" id="IPR011600">
    <property type="entry name" value="Pept_C14_caspase"/>
</dbReference>
<dbReference type="STRING" id="1661398.A0A482WCA7"/>
<dbReference type="GO" id="GO:0043525">
    <property type="term" value="P:positive regulation of neuron apoptotic process"/>
    <property type="evidence" value="ECO:0007669"/>
    <property type="project" value="TreeGrafter"/>
</dbReference>